<dbReference type="Proteomes" id="UP001485043">
    <property type="component" value="Unassembled WGS sequence"/>
</dbReference>
<name>A0AAW1SKI7_9CHLO</name>
<feature type="region of interest" description="Disordered" evidence="1">
    <location>
        <begin position="1"/>
        <end position="38"/>
    </location>
</feature>
<dbReference type="EMBL" id="JALJOV010001511">
    <property type="protein sequence ID" value="KAK9846921.1"/>
    <property type="molecule type" value="Genomic_DNA"/>
</dbReference>
<evidence type="ECO:0000313" key="3">
    <source>
        <dbReference type="Proteomes" id="UP001485043"/>
    </source>
</evidence>
<protein>
    <submittedName>
        <fullName evidence="2">Uncharacterized protein</fullName>
    </submittedName>
</protein>
<evidence type="ECO:0000256" key="1">
    <source>
        <dbReference type="SAM" id="MobiDB-lite"/>
    </source>
</evidence>
<evidence type="ECO:0000313" key="2">
    <source>
        <dbReference type="EMBL" id="KAK9846921.1"/>
    </source>
</evidence>
<gene>
    <name evidence="2" type="ORF">WJX84_012233</name>
</gene>
<proteinExistence type="predicted"/>
<reference evidence="2 3" key="1">
    <citation type="journal article" date="2024" name="Nat. Commun.">
        <title>Phylogenomics reveals the evolutionary origins of lichenization in chlorophyte algae.</title>
        <authorList>
            <person name="Puginier C."/>
            <person name="Libourel C."/>
            <person name="Otte J."/>
            <person name="Skaloud P."/>
            <person name="Haon M."/>
            <person name="Grisel S."/>
            <person name="Petersen M."/>
            <person name="Berrin J.G."/>
            <person name="Delaux P.M."/>
            <person name="Dal Grande F."/>
            <person name="Keller J."/>
        </authorList>
    </citation>
    <scope>NUCLEOTIDE SEQUENCE [LARGE SCALE GENOMIC DNA]</scope>
    <source>
        <strain evidence="2 3">SAG 2523</strain>
    </source>
</reference>
<keyword evidence="3" id="KW-1185">Reference proteome</keyword>
<dbReference type="AlphaFoldDB" id="A0AAW1SKI7"/>
<sequence>MDRATASGVKRAFRPPSRLPGQAEEAPAPKAKAGKTLPHKLKEVSELPFVQRLPAILSSTLPSIDKLGASAAVPNPLQVIGRLPHQQQPATDDELLPAADSQRIYSSMVPCLIGLSFHEMAPSPQHNTDDGWFAPLVSRLNLMGSVPIEPAAVPVSPAQQSQFQHPKRLPPPGTRTQQEINLSKSCVFVNFEAPLSDADETWFNELETVWASPKKQQEAISRAYEAASCLSTALLQQAFA</sequence>
<feature type="region of interest" description="Disordered" evidence="1">
    <location>
        <begin position="154"/>
        <end position="176"/>
    </location>
</feature>
<accession>A0AAW1SKI7</accession>
<organism evidence="2 3">
    <name type="scientific">Apatococcus fuscideae</name>
    <dbReference type="NCBI Taxonomy" id="2026836"/>
    <lineage>
        <taxon>Eukaryota</taxon>
        <taxon>Viridiplantae</taxon>
        <taxon>Chlorophyta</taxon>
        <taxon>core chlorophytes</taxon>
        <taxon>Trebouxiophyceae</taxon>
        <taxon>Chlorellales</taxon>
        <taxon>Chlorellaceae</taxon>
        <taxon>Apatococcus</taxon>
    </lineage>
</organism>
<comment type="caution">
    <text evidence="2">The sequence shown here is derived from an EMBL/GenBank/DDBJ whole genome shotgun (WGS) entry which is preliminary data.</text>
</comment>